<protein>
    <submittedName>
        <fullName evidence="4">Penicillin-binding protein 2</fullName>
    </submittedName>
</protein>
<feature type="signal peptide" evidence="1">
    <location>
        <begin position="1"/>
        <end position="23"/>
    </location>
</feature>
<dbReference type="GO" id="GO:0005886">
    <property type="term" value="C:plasma membrane"/>
    <property type="evidence" value="ECO:0007669"/>
    <property type="project" value="TreeGrafter"/>
</dbReference>
<dbReference type="PANTHER" id="PTHR30627:SF24">
    <property type="entry name" value="PENICILLIN-BINDING PROTEIN 4B"/>
    <property type="match status" value="1"/>
</dbReference>
<evidence type="ECO:0000256" key="1">
    <source>
        <dbReference type="SAM" id="SignalP"/>
    </source>
</evidence>
<dbReference type="AlphaFoldDB" id="A0A4Q9KI72"/>
<dbReference type="Gene3D" id="3.90.1310.10">
    <property type="entry name" value="Penicillin-binding protein 2a (Domain 2)"/>
    <property type="match status" value="1"/>
</dbReference>
<feature type="domain" description="Penicillin-binding protein transpeptidase" evidence="2">
    <location>
        <begin position="155"/>
        <end position="473"/>
    </location>
</feature>
<dbReference type="GO" id="GO:0071555">
    <property type="term" value="P:cell wall organization"/>
    <property type="evidence" value="ECO:0007669"/>
    <property type="project" value="TreeGrafter"/>
</dbReference>
<dbReference type="SUPFAM" id="SSF56601">
    <property type="entry name" value="beta-lactamase/transpeptidase-like"/>
    <property type="match status" value="1"/>
</dbReference>
<dbReference type="Gene3D" id="3.40.710.10">
    <property type="entry name" value="DD-peptidase/beta-lactamase superfamily"/>
    <property type="match status" value="1"/>
</dbReference>
<dbReference type="InterPro" id="IPR001460">
    <property type="entry name" value="PCN-bd_Tpept"/>
</dbReference>
<dbReference type="Proteomes" id="UP000291933">
    <property type="component" value="Unassembled WGS sequence"/>
</dbReference>
<sequence length="476" mass="49721">MNKAIRTISVVIVVMFVSLMANATYGYVARTPALSNDPTNRRVTDAEFGTDRGTILVGNTPIALTKPVNDRYGFQRSYPQGALYAPVTGYYSYLYKRTGLEQTQNAQLSGTSSSQFMQRLVDLATGKRPTGATIVTTLDARAQQAARDALGNRPGAVVALDYKTGAVKALVTSPTYDPNLLATHDLGASKASYDKLNADASKPLSNRATREIFPPGSTFKLVVSAAALASGMTPDTMVDSPASLPLPGTTRPLSNSGDCGGTQITLKQALQTSCNTAYAGIGMKLGADAVRTQAEKFGFGRSDLLPQLGSAKSTFPATLDQAQLAQSSIGQFDVAASPLQMAMVGAGIANNGVVMQPYLVQQVRAADLTVLETAQPQKFSEAMTAANAASLQDMMVNVVANGTGTRAQINGVRVGGKTGTALTDGKNAPYAWFVAWADNPSVAIAVFVQDAGVEASDVSGGRIAAPIAKSVIEAMR</sequence>
<accession>A0A4Q9KI72</accession>
<dbReference type="Pfam" id="PF21922">
    <property type="entry name" value="PBP_dimer_2"/>
    <property type="match status" value="1"/>
</dbReference>
<feature type="domain" description="Penicillin binding protein A dimerisation" evidence="3">
    <location>
        <begin position="52"/>
        <end position="134"/>
    </location>
</feature>
<comment type="caution">
    <text evidence="4">The sequence shown here is derived from an EMBL/GenBank/DDBJ whole genome shotgun (WGS) entry which is preliminary data.</text>
</comment>
<evidence type="ECO:0000259" key="3">
    <source>
        <dbReference type="Pfam" id="PF21922"/>
    </source>
</evidence>
<dbReference type="InterPro" id="IPR054120">
    <property type="entry name" value="PBPA_dimer"/>
</dbReference>
<dbReference type="RefSeq" id="WP_131172932.1">
    <property type="nucleotide sequence ID" value="NZ_FXTL01000020.1"/>
</dbReference>
<evidence type="ECO:0000313" key="4">
    <source>
        <dbReference type="EMBL" id="TBT93093.1"/>
    </source>
</evidence>
<dbReference type="GO" id="GO:0008658">
    <property type="term" value="F:penicillin binding"/>
    <property type="evidence" value="ECO:0007669"/>
    <property type="project" value="InterPro"/>
</dbReference>
<dbReference type="EMBL" id="SDMR01000019">
    <property type="protein sequence ID" value="TBT93093.1"/>
    <property type="molecule type" value="Genomic_DNA"/>
</dbReference>
<dbReference type="OrthoDB" id="9766847at2"/>
<feature type="chain" id="PRO_5020403611" evidence="1">
    <location>
        <begin position="24"/>
        <end position="476"/>
    </location>
</feature>
<dbReference type="PANTHER" id="PTHR30627">
    <property type="entry name" value="PEPTIDOGLYCAN D,D-TRANSPEPTIDASE"/>
    <property type="match status" value="1"/>
</dbReference>
<evidence type="ECO:0000313" key="5">
    <source>
        <dbReference type="Proteomes" id="UP000291933"/>
    </source>
</evidence>
<gene>
    <name evidence="4" type="ORF">ET996_12700</name>
</gene>
<keyword evidence="1" id="KW-0732">Signal</keyword>
<evidence type="ECO:0000259" key="2">
    <source>
        <dbReference type="Pfam" id="PF00905"/>
    </source>
</evidence>
<proteinExistence type="predicted"/>
<dbReference type="Pfam" id="PF00905">
    <property type="entry name" value="Transpeptidase"/>
    <property type="match status" value="1"/>
</dbReference>
<reference evidence="4 5" key="1">
    <citation type="submission" date="2019-01" db="EMBL/GenBank/DDBJ databases">
        <title>Lactibacter flavus gen. nov., sp. nov., a novel bacterium of the family Propionibacteriaceae isolated from raw milk and dairy products.</title>
        <authorList>
            <person name="Huptas C."/>
            <person name="Wenning M."/>
            <person name="Breitenwieser F."/>
            <person name="Doll E."/>
            <person name="Von Neubeck M."/>
            <person name="Busse H.-J."/>
            <person name="Scherer S."/>
        </authorList>
    </citation>
    <scope>NUCLEOTIDE SEQUENCE [LARGE SCALE GENOMIC DNA]</scope>
    <source>
        <strain evidence="4 5">DSM 22130</strain>
    </source>
</reference>
<dbReference type="InterPro" id="IPR012338">
    <property type="entry name" value="Beta-lactam/transpept-like"/>
</dbReference>
<organism evidence="4 5">
    <name type="scientific">Propioniciclava tarda</name>
    <dbReference type="NCBI Taxonomy" id="433330"/>
    <lineage>
        <taxon>Bacteria</taxon>
        <taxon>Bacillati</taxon>
        <taxon>Actinomycetota</taxon>
        <taxon>Actinomycetes</taxon>
        <taxon>Propionibacteriales</taxon>
        <taxon>Propionibacteriaceae</taxon>
        <taxon>Propioniciclava</taxon>
    </lineage>
</organism>
<dbReference type="InterPro" id="IPR050515">
    <property type="entry name" value="Beta-lactam/transpept"/>
</dbReference>
<dbReference type="GO" id="GO:0071972">
    <property type="term" value="F:peptidoglycan L,D-transpeptidase activity"/>
    <property type="evidence" value="ECO:0007669"/>
    <property type="project" value="TreeGrafter"/>
</dbReference>
<keyword evidence="5" id="KW-1185">Reference proteome</keyword>
<name>A0A4Q9KI72_PROTD</name>